<comment type="caution">
    <text evidence="2">The sequence shown here is derived from an EMBL/GenBank/DDBJ whole genome shotgun (WGS) entry which is preliminary data.</text>
</comment>
<accession>A0A4Y2IAH2</accession>
<evidence type="ECO:0000313" key="2">
    <source>
        <dbReference type="EMBL" id="GBM74727.1"/>
    </source>
</evidence>
<feature type="chain" id="PRO_5021457970" evidence="1">
    <location>
        <begin position="19"/>
        <end position="75"/>
    </location>
</feature>
<reference evidence="2 3" key="1">
    <citation type="journal article" date="2019" name="Sci. Rep.">
        <title>Orb-weaving spider Araneus ventricosus genome elucidates the spidroin gene catalogue.</title>
        <authorList>
            <person name="Kono N."/>
            <person name="Nakamura H."/>
            <person name="Ohtoshi R."/>
            <person name="Moran D.A.P."/>
            <person name="Shinohara A."/>
            <person name="Yoshida Y."/>
            <person name="Fujiwara M."/>
            <person name="Mori M."/>
            <person name="Tomita M."/>
            <person name="Arakawa K."/>
        </authorList>
    </citation>
    <scope>NUCLEOTIDE SEQUENCE [LARGE SCALE GENOMIC DNA]</scope>
</reference>
<sequence length="75" mass="9049">MRSLMFLYAFCLFAIAQGKLYYQDKIKNYYMCWTYMNCISDGQMAREMKNCLDFLKQNVNLLRVFQNSFSSANYF</sequence>
<gene>
    <name evidence="2" type="ORF">AVEN_274860_1</name>
</gene>
<proteinExistence type="predicted"/>
<organism evidence="2 3">
    <name type="scientific">Araneus ventricosus</name>
    <name type="common">Orbweaver spider</name>
    <name type="synonym">Epeira ventricosa</name>
    <dbReference type="NCBI Taxonomy" id="182803"/>
    <lineage>
        <taxon>Eukaryota</taxon>
        <taxon>Metazoa</taxon>
        <taxon>Ecdysozoa</taxon>
        <taxon>Arthropoda</taxon>
        <taxon>Chelicerata</taxon>
        <taxon>Arachnida</taxon>
        <taxon>Araneae</taxon>
        <taxon>Araneomorphae</taxon>
        <taxon>Entelegynae</taxon>
        <taxon>Araneoidea</taxon>
        <taxon>Araneidae</taxon>
        <taxon>Araneus</taxon>
    </lineage>
</organism>
<keyword evidence="3" id="KW-1185">Reference proteome</keyword>
<evidence type="ECO:0000256" key="1">
    <source>
        <dbReference type="SAM" id="SignalP"/>
    </source>
</evidence>
<dbReference type="AlphaFoldDB" id="A0A4Y2IAH2"/>
<dbReference type="EMBL" id="BGPR01002511">
    <property type="protein sequence ID" value="GBM74727.1"/>
    <property type="molecule type" value="Genomic_DNA"/>
</dbReference>
<feature type="signal peptide" evidence="1">
    <location>
        <begin position="1"/>
        <end position="18"/>
    </location>
</feature>
<evidence type="ECO:0000313" key="3">
    <source>
        <dbReference type="Proteomes" id="UP000499080"/>
    </source>
</evidence>
<keyword evidence="1" id="KW-0732">Signal</keyword>
<protein>
    <submittedName>
        <fullName evidence="2">Uncharacterized protein</fullName>
    </submittedName>
</protein>
<name>A0A4Y2IAH2_ARAVE</name>
<dbReference type="Proteomes" id="UP000499080">
    <property type="component" value="Unassembled WGS sequence"/>
</dbReference>